<feature type="compositionally biased region" description="Basic and acidic residues" evidence="1">
    <location>
        <begin position="1"/>
        <end position="18"/>
    </location>
</feature>
<gene>
    <name evidence="2" type="ORF">A4G23_00230</name>
</gene>
<evidence type="ECO:0000313" key="3">
    <source>
        <dbReference type="Proteomes" id="UP000095349"/>
    </source>
</evidence>
<keyword evidence="3" id="KW-1185">Reference proteome</keyword>
<feature type="compositionally biased region" description="Basic and acidic residues" evidence="1">
    <location>
        <begin position="29"/>
        <end position="38"/>
    </location>
</feature>
<dbReference type="RefSeq" id="WP_158100737.1">
    <property type="nucleotide sequence ID" value="NZ_CP017316.1"/>
</dbReference>
<dbReference type="KEGG" id="srn:A4G23_00230"/>
<dbReference type="AlphaFoldDB" id="A0A1D8FW75"/>
<sequence length="57" mass="5802">MVAETIRDDGSGHLKELLSDGGAAGGSHWDTDLVEEHGQVIGAEGLARPAAGKHPQG</sequence>
<dbReference type="STRING" id="285473.A4G23_00230"/>
<dbReference type="Proteomes" id="UP000095349">
    <property type="component" value="Chromosome"/>
</dbReference>
<reference evidence="2 3" key="1">
    <citation type="submission" date="2016-09" db="EMBL/GenBank/DDBJ databases">
        <title>Streptomyces rubrolavendulae MJM4426 Genome sequencing and assembly.</title>
        <authorList>
            <person name="Kim J.-G."/>
        </authorList>
    </citation>
    <scope>NUCLEOTIDE SEQUENCE [LARGE SCALE GENOMIC DNA]</scope>
    <source>
        <strain evidence="2 3">MJM4426</strain>
    </source>
</reference>
<evidence type="ECO:0000256" key="1">
    <source>
        <dbReference type="SAM" id="MobiDB-lite"/>
    </source>
</evidence>
<protein>
    <submittedName>
        <fullName evidence="2">Uncharacterized protein</fullName>
    </submittedName>
</protein>
<dbReference type="GeneID" id="91407021"/>
<accession>A0A1D8FW75</accession>
<evidence type="ECO:0000313" key="2">
    <source>
        <dbReference type="EMBL" id="AOT57443.1"/>
    </source>
</evidence>
<dbReference type="EMBL" id="CP017316">
    <property type="protein sequence ID" value="AOT57443.1"/>
    <property type="molecule type" value="Genomic_DNA"/>
</dbReference>
<organism evidence="2 3">
    <name type="scientific">Streptomyces rubrolavendulae</name>
    <dbReference type="NCBI Taxonomy" id="285473"/>
    <lineage>
        <taxon>Bacteria</taxon>
        <taxon>Bacillati</taxon>
        <taxon>Actinomycetota</taxon>
        <taxon>Actinomycetes</taxon>
        <taxon>Kitasatosporales</taxon>
        <taxon>Streptomycetaceae</taxon>
        <taxon>Streptomyces</taxon>
    </lineage>
</organism>
<dbReference type="PATRIC" id="fig|285473.5.peg.252"/>
<name>A0A1D8FW75_9ACTN</name>
<feature type="region of interest" description="Disordered" evidence="1">
    <location>
        <begin position="1"/>
        <end position="57"/>
    </location>
</feature>
<proteinExistence type="predicted"/>